<evidence type="ECO:0000313" key="1">
    <source>
        <dbReference type="EMBL" id="QQS83326.1"/>
    </source>
</evidence>
<dbReference type="KEGG" id="scv:A4G25_02600"/>
<dbReference type="RefSeq" id="WP_047131172.1">
    <property type="nucleotide sequence ID" value="NZ_CP015114.1"/>
</dbReference>
<dbReference type="Pfam" id="PF08282">
    <property type="entry name" value="Hydrolase_3"/>
    <property type="match status" value="1"/>
</dbReference>
<proteinExistence type="predicted"/>
<reference evidence="2 3" key="1">
    <citation type="submission" date="2018-11" db="EMBL/GenBank/DDBJ databases">
        <title>Genomic profiling of Staphylococcus species from a Poultry farm system in KwaZulu-Natal, South Africa.</title>
        <authorList>
            <person name="Amoako D.G."/>
            <person name="Somboro A.M."/>
            <person name="Abia A.L.K."/>
            <person name="Bester L.A."/>
            <person name="Essack S.Y."/>
        </authorList>
    </citation>
    <scope>NUCLEOTIDE SEQUENCE [LARGE SCALE GENOMIC DNA]</scope>
    <source>
        <strain evidence="2 3">SA11</strain>
    </source>
</reference>
<protein>
    <submittedName>
        <fullName evidence="2">Cof-type HAD-IIB family hydrolase</fullName>
    </submittedName>
</protein>
<evidence type="ECO:0000313" key="3">
    <source>
        <dbReference type="Proteomes" id="UP000293854"/>
    </source>
</evidence>
<accession>A0A143P9B6</accession>
<gene>
    <name evidence="2" type="ORF">EIG99_11990</name>
    <name evidence="1" type="ORF">I6J05_03110</name>
</gene>
<dbReference type="SFLD" id="SFLDG01140">
    <property type="entry name" value="C2.B:_Phosphomannomutase_and_P"/>
    <property type="match status" value="1"/>
</dbReference>
<dbReference type="EMBL" id="CP068073">
    <property type="protein sequence ID" value="QQS83326.1"/>
    <property type="molecule type" value="Genomic_DNA"/>
</dbReference>
<dbReference type="Proteomes" id="UP000293854">
    <property type="component" value="Unassembled WGS sequence"/>
</dbReference>
<dbReference type="SFLD" id="SFLDG01144">
    <property type="entry name" value="C2.B.4:_PGP_Like"/>
    <property type="match status" value="1"/>
</dbReference>
<evidence type="ECO:0000313" key="4">
    <source>
        <dbReference type="Proteomes" id="UP000595942"/>
    </source>
</evidence>
<dbReference type="NCBIfam" id="TIGR00099">
    <property type="entry name" value="Cof-subfamily"/>
    <property type="match status" value="1"/>
</dbReference>
<organism evidence="2 3">
    <name type="scientific">Staphylococcus condimenti</name>
    <dbReference type="NCBI Taxonomy" id="70255"/>
    <lineage>
        <taxon>Bacteria</taxon>
        <taxon>Bacillati</taxon>
        <taxon>Bacillota</taxon>
        <taxon>Bacilli</taxon>
        <taxon>Bacillales</taxon>
        <taxon>Staphylococcaceae</taxon>
        <taxon>Staphylococcus</taxon>
    </lineage>
</organism>
<dbReference type="InterPro" id="IPR023214">
    <property type="entry name" value="HAD_sf"/>
</dbReference>
<reference evidence="1 4" key="2">
    <citation type="submission" date="2021-01" db="EMBL/GenBank/DDBJ databases">
        <title>FDA dAtabase for Regulatory Grade micrObial Sequences (FDA-ARGOS): Supporting development and validation of Infectious Disease Dx tests.</title>
        <authorList>
            <person name="Sproer C."/>
            <person name="Gronow S."/>
            <person name="Severitt S."/>
            <person name="Schroder I."/>
            <person name="Tallon L."/>
            <person name="Sadzewicz L."/>
            <person name="Zhao X."/>
            <person name="Boylan J."/>
            <person name="Ott S."/>
            <person name="Bowen H."/>
            <person name="Vavikolanu K."/>
            <person name="Mehta A."/>
            <person name="Aluvathingal J."/>
            <person name="Nadendla S."/>
            <person name="Lowell S."/>
            <person name="Myers T."/>
            <person name="Yan Y."/>
            <person name="Sichtig H."/>
        </authorList>
    </citation>
    <scope>NUCLEOTIDE SEQUENCE [LARGE SCALE GENOMIC DNA]</scope>
    <source>
        <strain evidence="1 4">FDAARGOS_1148</strain>
    </source>
</reference>
<dbReference type="SFLD" id="SFLDS00003">
    <property type="entry name" value="Haloacid_Dehalogenase"/>
    <property type="match status" value="1"/>
</dbReference>
<sequence length="268" mass="30145">MTKYEMIVMDMDDTLLTSDNEVSPKTAQYLINLQEEGYHVVLASGRPTEGMLPIARSLKLNEHDSYVISYNGGRTTRVKDDELEDEKSISKDDFDKIVDYCRENKLFVLTYQDGHIIYEGTHEYMNIESELTGLPMKKVDDIKSFIQNPVPKAMGVDYVPHIEEIFQSLNGEFNAHVDVTTSKPYFLEFMAHGVSKGNALRALCKKEDIDISKTIAFGDSLNDYSMIEAAGYSVAMGNAKEELKEAADYVTLDHNSDGIVAALEKILK</sequence>
<dbReference type="Gene3D" id="3.30.1240.10">
    <property type="match status" value="1"/>
</dbReference>
<dbReference type="NCBIfam" id="TIGR01484">
    <property type="entry name" value="HAD-SF-IIB"/>
    <property type="match status" value="1"/>
</dbReference>
<dbReference type="OrthoDB" id="9790031at2"/>
<name>A0A143P9B6_9STAP</name>
<dbReference type="GeneID" id="93726740"/>
<dbReference type="EMBL" id="RQTE01000311">
    <property type="protein sequence ID" value="RZI00262.1"/>
    <property type="molecule type" value="Genomic_DNA"/>
</dbReference>
<dbReference type="Proteomes" id="UP000595942">
    <property type="component" value="Chromosome"/>
</dbReference>
<evidence type="ECO:0000313" key="2">
    <source>
        <dbReference type="EMBL" id="RZI00262.1"/>
    </source>
</evidence>
<dbReference type="PANTHER" id="PTHR10000:SF8">
    <property type="entry name" value="HAD SUPERFAMILY HYDROLASE-LIKE, TYPE 3"/>
    <property type="match status" value="1"/>
</dbReference>
<dbReference type="SUPFAM" id="SSF56784">
    <property type="entry name" value="HAD-like"/>
    <property type="match status" value="1"/>
</dbReference>
<dbReference type="Gene3D" id="3.40.50.1000">
    <property type="entry name" value="HAD superfamily/HAD-like"/>
    <property type="match status" value="1"/>
</dbReference>
<dbReference type="InterPro" id="IPR036412">
    <property type="entry name" value="HAD-like_sf"/>
</dbReference>
<keyword evidence="4" id="KW-1185">Reference proteome</keyword>
<dbReference type="PROSITE" id="PS01229">
    <property type="entry name" value="COF_2"/>
    <property type="match status" value="1"/>
</dbReference>
<dbReference type="InterPro" id="IPR000150">
    <property type="entry name" value="Cof"/>
</dbReference>
<dbReference type="GO" id="GO:0016791">
    <property type="term" value="F:phosphatase activity"/>
    <property type="evidence" value="ECO:0007669"/>
    <property type="project" value="UniProtKB-ARBA"/>
</dbReference>
<dbReference type="CDD" id="cd07516">
    <property type="entry name" value="HAD_Pase"/>
    <property type="match status" value="1"/>
</dbReference>
<keyword evidence="2" id="KW-0378">Hydrolase</keyword>
<dbReference type="AlphaFoldDB" id="A0A143P9B6"/>
<dbReference type="GO" id="GO:0005829">
    <property type="term" value="C:cytosol"/>
    <property type="evidence" value="ECO:0007669"/>
    <property type="project" value="TreeGrafter"/>
</dbReference>
<dbReference type="PANTHER" id="PTHR10000">
    <property type="entry name" value="PHOSPHOSERINE PHOSPHATASE"/>
    <property type="match status" value="1"/>
</dbReference>
<dbReference type="GO" id="GO:0000287">
    <property type="term" value="F:magnesium ion binding"/>
    <property type="evidence" value="ECO:0007669"/>
    <property type="project" value="TreeGrafter"/>
</dbReference>
<dbReference type="InterPro" id="IPR006379">
    <property type="entry name" value="HAD-SF_hydro_IIB"/>
</dbReference>